<protein>
    <submittedName>
        <fullName evidence="1">Uncharacterized protein</fullName>
    </submittedName>
</protein>
<name>A0A2U2DLA1_9HYPH</name>
<dbReference type="AlphaFoldDB" id="A0A2U2DLA1"/>
<proteinExistence type="predicted"/>
<keyword evidence="2" id="KW-1185">Reference proteome</keyword>
<dbReference type="RefSeq" id="WP_109460448.1">
    <property type="nucleotide sequence ID" value="NZ_QFBC01000012.1"/>
</dbReference>
<evidence type="ECO:0000313" key="2">
    <source>
        <dbReference type="Proteomes" id="UP000245252"/>
    </source>
</evidence>
<dbReference type="Proteomes" id="UP000245252">
    <property type="component" value="Unassembled WGS sequence"/>
</dbReference>
<gene>
    <name evidence="1" type="ORF">DEM27_22255</name>
</gene>
<sequence length="97" mass="10796">MPVGFLISQLSVNNLRLEQKGSLEANIDLLRTFLEQEGFMKLPAKQAMAALEEEAKILTQAGRARPATPEELSRFQSAVRKLRRGLMEQDVKAASLV</sequence>
<organism evidence="1 2">
    <name type="scientific">Metarhizobium album</name>
    <dbReference type="NCBI Taxonomy" id="2182425"/>
    <lineage>
        <taxon>Bacteria</taxon>
        <taxon>Pseudomonadati</taxon>
        <taxon>Pseudomonadota</taxon>
        <taxon>Alphaproteobacteria</taxon>
        <taxon>Hyphomicrobiales</taxon>
        <taxon>Rhizobiaceae</taxon>
        <taxon>Metarhizobium</taxon>
    </lineage>
</organism>
<comment type="caution">
    <text evidence="1">The sequence shown here is derived from an EMBL/GenBank/DDBJ whole genome shotgun (WGS) entry which is preliminary data.</text>
</comment>
<dbReference type="EMBL" id="QFBC01000012">
    <property type="protein sequence ID" value="PWE54041.1"/>
    <property type="molecule type" value="Genomic_DNA"/>
</dbReference>
<reference evidence="1 2" key="1">
    <citation type="submission" date="2018-05" db="EMBL/GenBank/DDBJ databases">
        <title>The draft genome of strain NS-104.</title>
        <authorList>
            <person name="Hang P."/>
            <person name="Jiang J."/>
        </authorList>
    </citation>
    <scope>NUCLEOTIDE SEQUENCE [LARGE SCALE GENOMIC DNA]</scope>
    <source>
        <strain evidence="1 2">NS-104</strain>
    </source>
</reference>
<evidence type="ECO:0000313" key="1">
    <source>
        <dbReference type="EMBL" id="PWE54041.1"/>
    </source>
</evidence>
<accession>A0A2U2DLA1</accession>